<evidence type="ECO:0000313" key="7">
    <source>
        <dbReference type="EMBL" id="PWN37192.1"/>
    </source>
</evidence>
<dbReference type="InterPro" id="IPR016024">
    <property type="entry name" value="ARM-type_fold"/>
</dbReference>
<proteinExistence type="predicted"/>
<dbReference type="SUPFAM" id="SSF54928">
    <property type="entry name" value="RNA-binding domain, RBD"/>
    <property type="match status" value="2"/>
</dbReference>
<gene>
    <name evidence="7" type="ORF">FA14DRAFT_117165</name>
</gene>
<name>A0A316VHX8_9BASI</name>
<evidence type="ECO:0000259" key="5">
    <source>
        <dbReference type="PROSITE" id="PS50102"/>
    </source>
</evidence>
<dbReference type="SMART" id="SM00360">
    <property type="entry name" value="RRM"/>
    <property type="match status" value="2"/>
</dbReference>
<feature type="domain" description="RRM" evidence="5">
    <location>
        <begin position="34"/>
        <end position="115"/>
    </location>
</feature>
<dbReference type="CDD" id="cd00590">
    <property type="entry name" value="RRM_SF"/>
    <property type="match status" value="1"/>
</dbReference>
<evidence type="ECO:0000259" key="6">
    <source>
        <dbReference type="PROSITE" id="PS50303"/>
    </source>
</evidence>
<organism evidence="7 8">
    <name type="scientific">Meira miltonrushii</name>
    <dbReference type="NCBI Taxonomy" id="1280837"/>
    <lineage>
        <taxon>Eukaryota</taxon>
        <taxon>Fungi</taxon>
        <taxon>Dikarya</taxon>
        <taxon>Basidiomycota</taxon>
        <taxon>Ustilaginomycotina</taxon>
        <taxon>Exobasidiomycetes</taxon>
        <taxon>Exobasidiales</taxon>
        <taxon>Brachybasidiaceae</taxon>
        <taxon>Meira</taxon>
    </lineage>
</organism>
<evidence type="ECO:0000256" key="4">
    <source>
        <dbReference type="SAM" id="MobiDB-lite"/>
    </source>
</evidence>
<feature type="region of interest" description="Disordered" evidence="4">
    <location>
        <begin position="1"/>
        <end position="33"/>
    </location>
</feature>
<dbReference type="InterPro" id="IPR035979">
    <property type="entry name" value="RBD_domain_sf"/>
</dbReference>
<dbReference type="Gene3D" id="3.30.70.330">
    <property type="match status" value="2"/>
</dbReference>
<dbReference type="SMART" id="SM00025">
    <property type="entry name" value="Pumilio"/>
    <property type="match status" value="5"/>
</dbReference>
<dbReference type="InterPro" id="IPR011989">
    <property type="entry name" value="ARM-like"/>
</dbReference>
<dbReference type="GO" id="GO:0000288">
    <property type="term" value="P:nuclear-transcribed mRNA catabolic process, deadenylation-dependent decay"/>
    <property type="evidence" value="ECO:0007669"/>
    <property type="project" value="TreeGrafter"/>
</dbReference>
<dbReference type="GeneID" id="37017999"/>
<dbReference type="InterPro" id="IPR033133">
    <property type="entry name" value="PUM-HD"/>
</dbReference>
<evidence type="ECO:0000256" key="1">
    <source>
        <dbReference type="ARBA" id="ARBA00022737"/>
    </source>
</evidence>
<dbReference type="EMBL" id="KZ819602">
    <property type="protein sequence ID" value="PWN37192.1"/>
    <property type="molecule type" value="Genomic_DNA"/>
</dbReference>
<dbReference type="AlphaFoldDB" id="A0A316VHX8"/>
<dbReference type="RefSeq" id="XP_025357494.1">
    <property type="nucleotide sequence ID" value="XM_025496218.1"/>
</dbReference>
<dbReference type="FunCoup" id="A0A316VHX8">
    <property type="interactions" value="10"/>
</dbReference>
<feature type="domain" description="PUM-HD" evidence="6">
    <location>
        <begin position="270"/>
        <end position="596"/>
    </location>
</feature>
<accession>A0A316VHX8</accession>
<dbReference type="OrthoDB" id="2017782at2759"/>
<dbReference type="InterPro" id="IPR000504">
    <property type="entry name" value="RRM_dom"/>
</dbReference>
<dbReference type="Proteomes" id="UP000245771">
    <property type="component" value="Unassembled WGS sequence"/>
</dbReference>
<keyword evidence="1" id="KW-0677">Repeat</keyword>
<dbReference type="PROSITE" id="PS50302">
    <property type="entry name" value="PUM"/>
    <property type="match status" value="2"/>
</dbReference>
<feature type="non-terminal residue" evidence="7">
    <location>
        <position position="596"/>
    </location>
</feature>
<dbReference type="InParanoid" id="A0A316VHX8"/>
<dbReference type="PROSITE" id="PS50303">
    <property type="entry name" value="PUM_HD"/>
    <property type="match status" value="1"/>
</dbReference>
<reference evidence="7 8" key="1">
    <citation type="journal article" date="2018" name="Mol. Biol. Evol.">
        <title>Broad Genomic Sampling Reveals a Smut Pathogenic Ancestry of the Fungal Clade Ustilaginomycotina.</title>
        <authorList>
            <person name="Kijpornyongpan T."/>
            <person name="Mondo S.J."/>
            <person name="Barry K."/>
            <person name="Sandor L."/>
            <person name="Lee J."/>
            <person name="Lipzen A."/>
            <person name="Pangilinan J."/>
            <person name="LaButti K."/>
            <person name="Hainaut M."/>
            <person name="Henrissat B."/>
            <person name="Grigoriev I.V."/>
            <person name="Spatafora J.W."/>
            <person name="Aime M.C."/>
        </authorList>
    </citation>
    <scope>NUCLEOTIDE SEQUENCE [LARGE SCALE GENOMIC DNA]</scope>
    <source>
        <strain evidence="7 8">MCA 3882</strain>
    </source>
</reference>
<feature type="repeat" description="Pumilio" evidence="3">
    <location>
        <begin position="331"/>
        <end position="366"/>
    </location>
</feature>
<dbReference type="SUPFAM" id="SSF48371">
    <property type="entry name" value="ARM repeat"/>
    <property type="match status" value="1"/>
</dbReference>
<evidence type="ECO:0000313" key="8">
    <source>
        <dbReference type="Proteomes" id="UP000245771"/>
    </source>
</evidence>
<feature type="domain" description="RRM" evidence="5">
    <location>
        <begin position="134"/>
        <end position="209"/>
    </location>
</feature>
<dbReference type="InterPro" id="IPR001313">
    <property type="entry name" value="Pumilio_RNA-bd_rpt"/>
</dbReference>
<dbReference type="STRING" id="1280837.A0A316VHX8"/>
<keyword evidence="8" id="KW-1185">Reference proteome</keyword>
<keyword evidence="2" id="KW-0694">RNA-binding</keyword>
<protein>
    <submittedName>
        <fullName evidence="7">ARM repeat-containing protein</fullName>
    </submittedName>
</protein>
<dbReference type="InterPro" id="IPR012677">
    <property type="entry name" value="Nucleotide-bd_a/b_plait_sf"/>
</dbReference>
<feature type="repeat" description="Pumilio" evidence="3">
    <location>
        <begin position="404"/>
        <end position="441"/>
    </location>
</feature>
<dbReference type="InterPro" id="IPR052645">
    <property type="entry name" value="Pumilio_domain_protein"/>
</dbReference>
<dbReference type="GO" id="GO:0003723">
    <property type="term" value="F:RNA binding"/>
    <property type="evidence" value="ECO:0007669"/>
    <property type="project" value="UniProtKB-UniRule"/>
</dbReference>
<dbReference type="PANTHER" id="PTHR47093">
    <property type="entry name" value="PROTEIN JSN1-RELATED"/>
    <property type="match status" value="1"/>
</dbReference>
<dbReference type="PANTHER" id="PTHR47093:SF1">
    <property type="entry name" value="PROTEIN JSN1-RELATED"/>
    <property type="match status" value="1"/>
</dbReference>
<evidence type="ECO:0000256" key="2">
    <source>
        <dbReference type="PROSITE-ProRule" id="PRU00176"/>
    </source>
</evidence>
<dbReference type="PROSITE" id="PS50102">
    <property type="entry name" value="RRM"/>
    <property type="match status" value="2"/>
</dbReference>
<sequence>MPSTPTVGSNSGQSHPTQRENASVNPNTNQVPSRSLWIGNLNSSTTGQELMHAFAPYGAIESLRLLPEKECGFVNFVELADAVQAREDVLGALNAKLGKLGIGPGGTVRIGFGKIDALPSHTGVIGSDMSSPTRALWVGSIANAVTPATLLSVFTPFGPVESARILTHKNCGFVNFERVDDAVRARKMLNGREVLGSEMGTMRIGFAKVPSRNIEQFPAYDGSPEYDDAVQSLSQLKGAKYAAITPEEQITISDLQLLMRELSRGEPEGEVEADVASVSELRPMMTYYMTIPLVSEVSSGRRFETAKLREIRRGIESGQFSMPQCDRLAVEYIDSIVDLASDYIGNTLVQKFFETCSDRMKMQLLHRLAPHLAMVGCHKNGTWAAQKILDCTNSVEQVQLIGQNLRPYIPGLLLDSFGNYVVQCCLPWSSLNDFVFDAMVDRCWEIAQGRFGARSMRACLENHNVSKRQRKRVAIAVILNSVPLATSPNGSILLTWLLETPELSKSFRLLAPRFTPHLTHLCTHKLASGTVLRLATQKAEPEASHMILKALFESDDHTSMLEEIIVDQVHGSQFITKVLASPTLSPRQRESYSEQV</sequence>
<evidence type="ECO:0000256" key="3">
    <source>
        <dbReference type="PROSITE-ProRule" id="PRU00317"/>
    </source>
</evidence>
<dbReference type="Pfam" id="PF00076">
    <property type="entry name" value="RRM_1"/>
    <property type="match status" value="2"/>
</dbReference>
<dbReference type="Pfam" id="PF00806">
    <property type="entry name" value="PUF"/>
    <property type="match status" value="3"/>
</dbReference>
<dbReference type="Gene3D" id="1.25.10.10">
    <property type="entry name" value="Leucine-rich Repeat Variant"/>
    <property type="match status" value="1"/>
</dbReference>